<evidence type="ECO:0000313" key="2">
    <source>
        <dbReference type="EMBL" id="KAF2142014.1"/>
    </source>
</evidence>
<name>A0A6A6BFK5_9PEZI</name>
<proteinExistence type="predicted"/>
<feature type="compositionally biased region" description="Basic and acidic residues" evidence="1">
    <location>
        <begin position="248"/>
        <end position="271"/>
    </location>
</feature>
<protein>
    <submittedName>
        <fullName evidence="2">Uncharacterized protein</fullName>
    </submittedName>
</protein>
<dbReference type="EMBL" id="ML995485">
    <property type="protein sequence ID" value="KAF2142014.1"/>
    <property type="molecule type" value="Genomic_DNA"/>
</dbReference>
<dbReference type="RefSeq" id="XP_033397726.1">
    <property type="nucleotide sequence ID" value="XM_033543154.1"/>
</dbReference>
<dbReference type="Proteomes" id="UP000799438">
    <property type="component" value="Unassembled WGS sequence"/>
</dbReference>
<gene>
    <name evidence="2" type="ORF">K452DRAFT_308420</name>
</gene>
<keyword evidence="3" id="KW-1185">Reference proteome</keyword>
<reference evidence="2" key="1">
    <citation type="journal article" date="2020" name="Stud. Mycol.">
        <title>101 Dothideomycetes genomes: a test case for predicting lifestyles and emergence of pathogens.</title>
        <authorList>
            <person name="Haridas S."/>
            <person name="Albert R."/>
            <person name="Binder M."/>
            <person name="Bloem J."/>
            <person name="Labutti K."/>
            <person name="Salamov A."/>
            <person name="Andreopoulos B."/>
            <person name="Baker S."/>
            <person name="Barry K."/>
            <person name="Bills G."/>
            <person name="Bluhm B."/>
            <person name="Cannon C."/>
            <person name="Castanera R."/>
            <person name="Culley D."/>
            <person name="Daum C."/>
            <person name="Ezra D."/>
            <person name="Gonzalez J."/>
            <person name="Henrissat B."/>
            <person name="Kuo A."/>
            <person name="Liang C."/>
            <person name="Lipzen A."/>
            <person name="Lutzoni F."/>
            <person name="Magnuson J."/>
            <person name="Mondo S."/>
            <person name="Nolan M."/>
            <person name="Ohm R."/>
            <person name="Pangilinan J."/>
            <person name="Park H.-J."/>
            <person name="Ramirez L."/>
            <person name="Alfaro M."/>
            <person name="Sun H."/>
            <person name="Tritt A."/>
            <person name="Yoshinaga Y."/>
            <person name="Zwiers L.-H."/>
            <person name="Turgeon B."/>
            <person name="Goodwin S."/>
            <person name="Spatafora J."/>
            <person name="Crous P."/>
            <person name="Grigoriev I."/>
        </authorList>
    </citation>
    <scope>NUCLEOTIDE SEQUENCE</scope>
    <source>
        <strain evidence="2">CBS 121167</strain>
    </source>
</reference>
<evidence type="ECO:0000313" key="3">
    <source>
        <dbReference type="Proteomes" id="UP000799438"/>
    </source>
</evidence>
<dbReference type="GeneID" id="54300651"/>
<evidence type="ECO:0000256" key="1">
    <source>
        <dbReference type="SAM" id="MobiDB-lite"/>
    </source>
</evidence>
<feature type="region of interest" description="Disordered" evidence="1">
    <location>
        <begin position="248"/>
        <end position="279"/>
    </location>
</feature>
<dbReference type="AlphaFoldDB" id="A0A6A6BFK5"/>
<accession>A0A6A6BFK5</accession>
<sequence length="279" mass="32041">MAEKIWNNPLFIMRGSRSFSAWDAILRGHMQSASLAVLEQITGEARRPRRPYGRNIFHQDGRHTVEPPPIAKRMRYVLWHVKDEQAKRVLLRSVARDLLPCIVDKRSAKQMYGELVRRFGGSKQLSRCLSLEFYTWLDIMYDRFSTKNVDNTIGLWWNGIMECQDEGLCIPEPVQVAMFIRMFARHAPEWAQMMRQDNVGWEGVSLKALLGDANITTLRKEIEKTEIAMGLVERSLLAAELETEAPEREMAEIRVYDEEAPEGERPERGTGDCEGGAGE</sequence>
<organism evidence="2 3">
    <name type="scientific">Aplosporella prunicola CBS 121167</name>
    <dbReference type="NCBI Taxonomy" id="1176127"/>
    <lineage>
        <taxon>Eukaryota</taxon>
        <taxon>Fungi</taxon>
        <taxon>Dikarya</taxon>
        <taxon>Ascomycota</taxon>
        <taxon>Pezizomycotina</taxon>
        <taxon>Dothideomycetes</taxon>
        <taxon>Dothideomycetes incertae sedis</taxon>
        <taxon>Botryosphaeriales</taxon>
        <taxon>Aplosporellaceae</taxon>
        <taxon>Aplosporella</taxon>
    </lineage>
</organism>